<dbReference type="AlphaFoldDB" id="A0A3A9ZTC2"/>
<dbReference type="Proteomes" id="UP000270343">
    <property type="component" value="Unassembled WGS sequence"/>
</dbReference>
<reference evidence="1 2" key="1">
    <citation type="journal article" date="2015" name="Antonie Van Leeuwenhoek">
        <title>Streptomyces klenkii sp. nov., isolated from deep marine sediment.</title>
        <authorList>
            <person name="Veyisoglu A."/>
            <person name="Sahin N."/>
        </authorList>
    </citation>
    <scope>NUCLEOTIDE SEQUENCE [LARGE SCALE GENOMIC DNA]</scope>
    <source>
        <strain evidence="1 2">KCTC 29202</strain>
    </source>
</reference>
<keyword evidence="2" id="KW-1185">Reference proteome</keyword>
<feature type="non-terminal residue" evidence="1">
    <location>
        <position position="145"/>
    </location>
</feature>
<evidence type="ECO:0000313" key="1">
    <source>
        <dbReference type="EMBL" id="RKN51373.1"/>
    </source>
</evidence>
<sequence length="145" mass="16187">MDIDEHLAHLATAGQWPDWLIAADAWWDGLELTTRTGTSQEEVKEWLDSAFGAGSTEWREGDALELKLDDPRTSDFTGIRVTSRSQPETAAGHPRIPLLRERQITRQLAEPLARPRDRFADEVQVMAFHSFKGGVGRTVHAVAIA</sequence>
<gene>
    <name evidence="1" type="ORF">D7231_35735</name>
</gene>
<accession>A0A3A9ZTC2</accession>
<name>A0A3A9ZTC2_9ACTN</name>
<protein>
    <submittedName>
        <fullName evidence="1">Uncharacterized protein</fullName>
    </submittedName>
</protein>
<proteinExistence type="predicted"/>
<evidence type="ECO:0000313" key="2">
    <source>
        <dbReference type="Proteomes" id="UP000270343"/>
    </source>
</evidence>
<comment type="caution">
    <text evidence="1">The sequence shown here is derived from an EMBL/GenBank/DDBJ whole genome shotgun (WGS) entry which is preliminary data.</text>
</comment>
<organism evidence="1 2">
    <name type="scientific">Streptomyces klenkii</name>
    <dbReference type="NCBI Taxonomy" id="1420899"/>
    <lineage>
        <taxon>Bacteria</taxon>
        <taxon>Bacillati</taxon>
        <taxon>Actinomycetota</taxon>
        <taxon>Actinomycetes</taxon>
        <taxon>Kitasatosporales</taxon>
        <taxon>Streptomycetaceae</taxon>
        <taxon>Streptomyces</taxon>
    </lineage>
</organism>
<dbReference type="EMBL" id="RBAM01000196">
    <property type="protein sequence ID" value="RKN51373.1"/>
    <property type="molecule type" value="Genomic_DNA"/>
</dbReference>